<dbReference type="Pfam" id="PF00651">
    <property type="entry name" value="BTB"/>
    <property type="match status" value="1"/>
</dbReference>
<dbReference type="PROSITE" id="PS50097">
    <property type="entry name" value="BTB"/>
    <property type="match status" value="1"/>
</dbReference>
<dbReference type="CDD" id="cd18186">
    <property type="entry name" value="BTB_POZ_ZBTB_KLHL-like"/>
    <property type="match status" value="1"/>
</dbReference>
<keyword evidence="4" id="KW-1185">Reference proteome</keyword>
<accession>A0A8K0RFK2</accession>
<dbReference type="SUPFAM" id="SSF54695">
    <property type="entry name" value="POZ domain"/>
    <property type="match status" value="1"/>
</dbReference>
<dbReference type="InterPro" id="IPR011333">
    <property type="entry name" value="SKP1/BTB/POZ_sf"/>
</dbReference>
<evidence type="ECO:0000313" key="3">
    <source>
        <dbReference type="EMBL" id="KAH7095174.1"/>
    </source>
</evidence>
<organism evidence="3 4">
    <name type="scientific">Paraphoma chrysanthemicola</name>
    <dbReference type="NCBI Taxonomy" id="798071"/>
    <lineage>
        <taxon>Eukaryota</taxon>
        <taxon>Fungi</taxon>
        <taxon>Dikarya</taxon>
        <taxon>Ascomycota</taxon>
        <taxon>Pezizomycotina</taxon>
        <taxon>Dothideomycetes</taxon>
        <taxon>Pleosporomycetidae</taxon>
        <taxon>Pleosporales</taxon>
        <taxon>Pleosporineae</taxon>
        <taxon>Phaeosphaeriaceae</taxon>
        <taxon>Paraphoma</taxon>
    </lineage>
</organism>
<feature type="region of interest" description="Disordered" evidence="1">
    <location>
        <begin position="1"/>
        <end position="56"/>
    </location>
</feature>
<comment type="caution">
    <text evidence="3">The sequence shown here is derived from an EMBL/GenBank/DDBJ whole genome shotgun (WGS) entry which is preliminary data.</text>
</comment>
<evidence type="ECO:0000256" key="1">
    <source>
        <dbReference type="SAM" id="MobiDB-lite"/>
    </source>
</evidence>
<dbReference type="Proteomes" id="UP000813461">
    <property type="component" value="Unassembled WGS sequence"/>
</dbReference>
<dbReference type="EMBL" id="JAGMVJ010000001">
    <property type="protein sequence ID" value="KAH7095174.1"/>
    <property type="molecule type" value="Genomic_DNA"/>
</dbReference>
<dbReference type="AlphaFoldDB" id="A0A8K0RFK2"/>
<dbReference type="OrthoDB" id="1022638at2759"/>
<dbReference type="Gene3D" id="3.30.710.10">
    <property type="entry name" value="Potassium Channel Kv1.1, Chain A"/>
    <property type="match status" value="1"/>
</dbReference>
<feature type="domain" description="BTB" evidence="2">
    <location>
        <begin position="115"/>
        <end position="171"/>
    </location>
</feature>
<dbReference type="PANTHER" id="PTHR47843">
    <property type="entry name" value="BTB DOMAIN-CONTAINING PROTEIN-RELATED"/>
    <property type="match status" value="1"/>
</dbReference>
<proteinExistence type="predicted"/>
<feature type="compositionally biased region" description="Low complexity" evidence="1">
    <location>
        <begin position="25"/>
        <end position="56"/>
    </location>
</feature>
<reference evidence="3" key="1">
    <citation type="journal article" date="2021" name="Nat. Commun.">
        <title>Genetic determinants of endophytism in the Arabidopsis root mycobiome.</title>
        <authorList>
            <person name="Mesny F."/>
            <person name="Miyauchi S."/>
            <person name="Thiergart T."/>
            <person name="Pickel B."/>
            <person name="Atanasova L."/>
            <person name="Karlsson M."/>
            <person name="Huettel B."/>
            <person name="Barry K.W."/>
            <person name="Haridas S."/>
            <person name="Chen C."/>
            <person name="Bauer D."/>
            <person name="Andreopoulos W."/>
            <person name="Pangilinan J."/>
            <person name="LaButti K."/>
            <person name="Riley R."/>
            <person name="Lipzen A."/>
            <person name="Clum A."/>
            <person name="Drula E."/>
            <person name="Henrissat B."/>
            <person name="Kohler A."/>
            <person name="Grigoriev I.V."/>
            <person name="Martin F.M."/>
            <person name="Hacquard S."/>
        </authorList>
    </citation>
    <scope>NUCLEOTIDE SEQUENCE</scope>
    <source>
        <strain evidence="3">MPI-SDFR-AT-0120</strain>
    </source>
</reference>
<gene>
    <name evidence="3" type="ORF">FB567DRAFT_575012</name>
</gene>
<evidence type="ECO:0000313" key="4">
    <source>
        <dbReference type="Proteomes" id="UP000813461"/>
    </source>
</evidence>
<evidence type="ECO:0000259" key="2">
    <source>
        <dbReference type="PROSITE" id="PS50097"/>
    </source>
</evidence>
<name>A0A8K0RFK2_9PLEO</name>
<dbReference type="InterPro" id="IPR000210">
    <property type="entry name" value="BTB/POZ_dom"/>
</dbReference>
<protein>
    <recommendedName>
        <fullName evidence="2">BTB domain-containing protein</fullName>
    </recommendedName>
</protein>
<dbReference type="PANTHER" id="PTHR47843:SF2">
    <property type="entry name" value="BTB DOMAIN-CONTAINING PROTEIN"/>
    <property type="match status" value="1"/>
</dbReference>
<sequence>MARNYDPFANHSTLPGQLSRGRGGYFATTTPSTAATYAPFGPSNDSSSSSPANTTTAPVLDSAQLDVKPACLTGSNTSSPPEKSIEDLRNLGKGIPNYRGFIHVCVGPNDAQVTFDVHESVITARSPFFAKAMSGDWKEAQTRIVKLPDDEPDIFKRYIHLLYTNDLVVSPATPSEEDPNSEDGSILAKLYILAEKLRDIKAKNAVVQACVVSWRRTCSDGQTYAPGRHVIGLIYDGTRTGGADTQARG</sequence>